<keyword evidence="8" id="KW-1185">Reference proteome</keyword>
<evidence type="ECO:0000256" key="3">
    <source>
        <dbReference type="ARBA" id="ARBA00022989"/>
    </source>
</evidence>
<keyword evidence="3 6" id="KW-1133">Transmembrane helix</keyword>
<evidence type="ECO:0000256" key="1">
    <source>
        <dbReference type="ARBA" id="ARBA00004141"/>
    </source>
</evidence>
<comment type="caution">
    <text evidence="7">The sequence shown here is derived from an EMBL/GenBank/DDBJ whole genome shotgun (WGS) entry which is preliminary data.</text>
</comment>
<dbReference type="GO" id="GO:0005886">
    <property type="term" value="C:plasma membrane"/>
    <property type="evidence" value="ECO:0007669"/>
    <property type="project" value="TreeGrafter"/>
</dbReference>
<feature type="transmembrane region" description="Helical" evidence="6">
    <location>
        <begin position="116"/>
        <end position="146"/>
    </location>
</feature>
<dbReference type="OrthoDB" id="261587at2"/>
<evidence type="ECO:0000256" key="4">
    <source>
        <dbReference type="ARBA" id="ARBA00023136"/>
    </source>
</evidence>
<gene>
    <name evidence="7" type="ORF">D9R14_11645</name>
</gene>
<evidence type="ECO:0000313" key="8">
    <source>
        <dbReference type="Proteomes" id="UP000269692"/>
    </source>
</evidence>
<sequence>MQPEPALRRSSWNASTRAEPRIMPQRRKNDLGLAEESADVLSPDEKLAVEEHAPLRPLAVHEVIRREGVEELSRPMSSLWWSGLTAGLSIGFSVVAQGTLYAFLPDEEWRPLAASPGYAVGFLIVILGRYQLFTEITLTAVLPVLAEPSRQALAALGRLWATVLLANLAGTFLFAGALATHAVLPEAQTRGIAEVAQHIATFPAGAAFVRGIVAGWLVATVVWLLPSAESARIWIIALLTAMMPALDLSHVISGSVEVFYLQLRGELGIIDGVVRLLLPLLAGNVIGGAALFALLAHGQVHDEMEPDAPPRGQAASPEAAPPPARPARRPAKRRAAQ</sequence>
<name>A0A3L7AGB5_9HYPH</name>
<keyword evidence="4 6" id="KW-0472">Membrane</keyword>
<proteinExistence type="predicted"/>
<dbReference type="InterPro" id="IPR023271">
    <property type="entry name" value="Aquaporin-like"/>
</dbReference>
<dbReference type="PANTHER" id="PTHR30520">
    <property type="entry name" value="FORMATE TRANSPORTER-RELATED"/>
    <property type="match status" value="1"/>
</dbReference>
<dbReference type="EMBL" id="RCTF01000008">
    <property type="protein sequence ID" value="RLP78452.1"/>
    <property type="molecule type" value="Genomic_DNA"/>
</dbReference>
<reference evidence="7 8" key="1">
    <citation type="submission" date="2018-10" db="EMBL/GenBank/DDBJ databases">
        <title>Xanthobacter tagetidis genome sequencing and assembly.</title>
        <authorList>
            <person name="Maclea K.S."/>
            <person name="Goen A.E."/>
            <person name="Fatima S.A."/>
        </authorList>
    </citation>
    <scope>NUCLEOTIDE SEQUENCE [LARGE SCALE GENOMIC DNA]</scope>
    <source>
        <strain evidence="7 8">ATCC 700314</strain>
    </source>
</reference>
<dbReference type="InterPro" id="IPR000292">
    <property type="entry name" value="For/NO2_transpt"/>
</dbReference>
<keyword evidence="2 6" id="KW-0812">Transmembrane</keyword>
<dbReference type="GO" id="GO:0015499">
    <property type="term" value="F:formate transmembrane transporter activity"/>
    <property type="evidence" value="ECO:0007669"/>
    <property type="project" value="TreeGrafter"/>
</dbReference>
<dbReference type="Pfam" id="PF01226">
    <property type="entry name" value="Form_Nir_trans"/>
    <property type="match status" value="1"/>
</dbReference>
<feature type="transmembrane region" description="Helical" evidence="6">
    <location>
        <begin position="158"/>
        <end position="184"/>
    </location>
</feature>
<evidence type="ECO:0000256" key="5">
    <source>
        <dbReference type="SAM" id="MobiDB-lite"/>
    </source>
</evidence>
<protein>
    <submittedName>
        <fullName evidence="7">Formate/nitrite transporter family protein</fullName>
    </submittedName>
</protein>
<dbReference type="PANTHER" id="PTHR30520:SF2">
    <property type="entry name" value="INNER MEMBRANE PROTEIN YFDC"/>
    <property type="match status" value="1"/>
</dbReference>
<evidence type="ECO:0000256" key="6">
    <source>
        <dbReference type="SAM" id="Phobius"/>
    </source>
</evidence>
<feature type="region of interest" description="Disordered" evidence="5">
    <location>
        <begin position="303"/>
        <end position="337"/>
    </location>
</feature>
<dbReference type="Gene3D" id="1.20.1080.10">
    <property type="entry name" value="Glycerol uptake facilitator protein"/>
    <property type="match status" value="1"/>
</dbReference>
<feature type="transmembrane region" description="Helical" evidence="6">
    <location>
        <begin position="233"/>
        <end position="252"/>
    </location>
</feature>
<evidence type="ECO:0000256" key="2">
    <source>
        <dbReference type="ARBA" id="ARBA00022692"/>
    </source>
</evidence>
<dbReference type="Proteomes" id="UP000269692">
    <property type="component" value="Unassembled WGS sequence"/>
</dbReference>
<feature type="transmembrane region" description="Helical" evidence="6">
    <location>
        <begin position="79"/>
        <end position="104"/>
    </location>
</feature>
<organism evidence="7 8">
    <name type="scientific">Xanthobacter tagetidis</name>
    <dbReference type="NCBI Taxonomy" id="60216"/>
    <lineage>
        <taxon>Bacteria</taxon>
        <taxon>Pseudomonadati</taxon>
        <taxon>Pseudomonadota</taxon>
        <taxon>Alphaproteobacteria</taxon>
        <taxon>Hyphomicrobiales</taxon>
        <taxon>Xanthobacteraceae</taxon>
        <taxon>Xanthobacter</taxon>
    </lineage>
</organism>
<evidence type="ECO:0000313" key="7">
    <source>
        <dbReference type="EMBL" id="RLP78452.1"/>
    </source>
</evidence>
<dbReference type="AlphaFoldDB" id="A0A3L7AGB5"/>
<accession>A0A3L7AGB5</accession>
<feature type="transmembrane region" description="Helical" evidence="6">
    <location>
        <begin position="272"/>
        <end position="295"/>
    </location>
</feature>
<feature type="transmembrane region" description="Helical" evidence="6">
    <location>
        <begin position="204"/>
        <end position="226"/>
    </location>
</feature>
<feature type="region of interest" description="Disordered" evidence="5">
    <location>
        <begin position="1"/>
        <end position="36"/>
    </location>
</feature>
<feature type="compositionally biased region" description="Basic residues" evidence="5">
    <location>
        <begin position="326"/>
        <end position="337"/>
    </location>
</feature>
<comment type="subcellular location">
    <subcellularLocation>
        <location evidence="1">Membrane</location>
        <topology evidence="1">Multi-pass membrane protein</topology>
    </subcellularLocation>
</comment>